<evidence type="ECO:0000313" key="2">
    <source>
        <dbReference type="EMBL" id="GGJ52264.1"/>
    </source>
</evidence>
<name>A0ABQ2DBD1_9DEIO</name>
<dbReference type="Proteomes" id="UP000632222">
    <property type="component" value="Unassembled WGS sequence"/>
</dbReference>
<protein>
    <submittedName>
        <fullName evidence="2">Uncharacterized protein</fullName>
    </submittedName>
</protein>
<gene>
    <name evidence="2" type="ORF">GCM10008938_42840</name>
</gene>
<accession>A0ABQ2DBD1</accession>
<dbReference type="RefSeq" id="WP_189006705.1">
    <property type="nucleotide sequence ID" value="NZ_BMOD01000024.1"/>
</dbReference>
<keyword evidence="3" id="KW-1185">Reference proteome</keyword>
<comment type="caution">
    <text evidence="2">The sequence shown here is derived from an EMBL/GenBank/DDBJ whole genome shotgun (WGS) entry which is preliminary data.</text>
</comment>
<sequence length="106" mass="11393">MLVLQSCAPRVSYLDTTYPRIPAGSAYRSTPQGNEQPDTVLLPEGCQEHGVTYAELQKVGLEQAKATCKELDQQAELGGILLIPVVGLAIYGIWAVISIVLQALNP</sequence>
<proteinExistence type="predicted"/>
<dbReference type="EMBL" id="BMOD01000024">
    <property type="protein sequence ID" value="GGJ52264.1"/>
    <property type="molecule type" value="Genomic_DNA"/>
</dbReference>
<evidence type="ECO:0000313" key="3">
    <source>
        <dbReference type="Proteomes" id="UP000632222"/>
    </source>
</evidence>
<evidence type="ECO:0000256" key="1">
    <source>
        <dbReference type="SAM" id="Phobius"/>
    </source>
</evidence>
<keyword evidence="1" id="KW-1133">Transmembrane helix</keyword>
<keyword evidence="1" id="KW-0472">Membrane</keyword>
<feature type="transmembrane region" description="Helical" evidence="1">
    <location>
        <begin position="79"/>
        <end position="104"/>
    </location>
</feature>
<reference evidence="3" key="1">
    <citation type="journal article" date="2019" name="Int. J. Syst. Evol. Microbiol.">
        <title>The Global Catalogue of Microorganisms (GCM) 10K type strain sequencing project: providing services to taxonomists for standard genome sequencing and annotation.</title>
        <authorList>
            <consortium name="The Broad Institute Genomics Platform"/>
            <consortium name="The Broad Institute Genome Sequencing Center for Infectious Disease"/>
            <person name="Wu L."/>
            <person name="Ma J."/>
        </authorList>
    </citation>
    <scope>NUCLEOTIDE SEQUENCE [LARGE SCALE GENOMIC DNA]</scope>
    <source>
        <strain evidence="3">JCM 14370</strain>
    </source>
</reference>
<keyword evidence="1" id="KW-0812">Transmembrane</keyword>
<organism evidence="2 3">
    <name type="scientific">Deinococcus roseus</name>
    <dbReference type="NCBI Taxonomy" id="392414"/>
    <lineage>
        <taxon>Bacteria</taxon>
        <taxon>Thermotogati</taxon>
        <taxon>Deinococcota</taxon>
        <taxon>Deinococci</taxon>
        <taxon>Deinococcales</taxon>
        <taxon>Deinococcaceae</taxon>
        <taxon>Deinococcus</taxon>
    </lineage>
</organism>